<dbReference type="InterPro" id="IPR012094">
    <property type="entry name" value="tRNA_Ile_lys_synt"/>
</dbReference>
<evidence type="ECO:0000259" key="7">
    <source>
        <dbReference type="Pfam" id="PF01171"/>
    </source>
</evidence>
<evidence type="ECO:0000313" key="9">
    <source>
        <dbReference type="Proteomes" id="UP000223968"/>
    </source>
</evidence>
<feature type="domain" description="tRNA(Ile)-lysidine/2-thiocytidine synthase N-terminal" evidence="7">
    <location>
        <begin position="174"/>
        <end position="236"/>
    </location>
</feature>
<reference evidence="8 9" key="1">
    <citation type="submission" date="2017-10" db="EMBL/GenBank/DDBJ databases">
        <title>Comparative genomics in systemic dimorphic fungi from Ajellomycetaceae.</title>
        <authorList>
            <person name="Munoz J.F."/>
            <person name="Mcewen J.G."/>
            <person name="Clay O.K."/>
            <person name="Cuomo C.A."/>
        </authorList>
    </citation>
    <scope>NUCLEOTIDE SEQUENCE [LARGE SCALE GENOMIC DNA]</scope>
    <source>
        <strain evidence="8 9">UAMH5409</strain>
    </source>
</reference>
<dbReference type="InterPro" id="IPR014729">
    <property type="entry name" value="Rossmann-like_a/b/a_fold"/>
</dbReference>
<evidence type="ECO:0000256" key="5">
    <source>
        <dbReference type="ARBA" id="ARBA00022840"/>
    </source>
</evidence>
<evidence type="ECO:0000256" key="4">
    <source>
        <dbReference type="ARBA" id="ARBA00022741"/>
    </source>
</evidence>
<feature type="domain" description="tRNA(Ile)-lysidine/2-thiocytidine synthase N-terminal" evidence="7">
    <location>
        <begin position="4"/>
        <end position="126"/>
    </location>
</feature>
<comment type="caution">
    <text evidence="8">The sequence shown here is derived from an EMBL/GenBank/DDBJ whole genome shotgun (WGS) entry which is preliminary data.</text>
</comment>
<accession>A0A2B7XQU4</accession>
<sequence>MALSFLLKQYVSQNTHPVVTLKPFIVDHKAREGSADEAYRVAGWLKDLGLDPSILTLPWPHGVDPSSLSDFETIARRLRYQCIGKACAEQRIRSLLLGHHQDDNVETVLSRLVRRQRQSTGLEGVSCVGNIPECHGIFGIAESGLFTQLRGYPSTDNFTEHLKPKDHKEGLKLKTNNTHLRKDLSILVAEGGISIFRPLLSFPKPRLMATCLQNNIPFTTDKTNFDPTVTSRNTLRYLLSNDMLPRALQAPSMLRFIERSKRVSADMKQESDVFMKKLKIHKLDLPSGSLIVEFPHPNAIGDFGTDKEVTTDRAIAKLRNIEAITLRRILDIVSPAPKNNTPLHKFELALHTIFPTSQSHVEKLQKQDTFTLGGVKFRPASLPYGDLTQLSLKDIQPRVQCNLVMGDSSGRNIWFLTRTPFANDLPKSATNFDLELPALHDGCFSATPSWSSWQLWDNRYWIRVKAEKAHAALLEEKNSSKYTGTVIPLVVRSLETDDLGDIRRQLKESAPANASAPRAHFIDKLYYFNSLLKDRAPGYIRHTIPVIAEATGQKRVLAFPSFARRLPITLTRTIHDSIVEDHWLVQSQIAFKNVDIELLQSLYQQSGNTLLTHRVQFGT</sequence>
<dbReference type="OrthoDB" id="434144at2759"/>
<keyword evidence="2" id="KW-0436">Ligase</keyword>
<keyword evidence="3" id="KW-0819">tRNA processing</keyword>
<dbReference type="GO" id="GO:0005524">
    <property type="term" value="F:ATP binding"/>
    <property type="evidence" value="ECO:0007669"/>
    <property type="project" value="UniProtKB-KW"/>
</dbReference>
<protein>
    <recommendedName>
        <fullName evidence="1">tRNA(Ile)-lysidine synthetase</fullName>
        <ecNumber evidence="1">6.3.4.19</ecNumber>
    </recommendedName>
</protein>
<dbReference type="Pfam" id="PF01171">
    <property type="entry name" value="ATP_bind_3"/>
    <property type="match status" value="2"/>
</dbReference>
<proteinExistence type="predicted"/>
<keyword evidence="9" id="KW-1185">Reference proteome</keyword>
<dbReference type="AlphaFoldDB" id="A0A2B7XQU4"/>
<dbReference type="GO" id="GO:0008033">
    <property type="term" value="P:tRNA processing"/>
    <property type="evidence" value="ECO:0007669"/>
    <property type="project" value="UniProtKB-KW"/>
</dbReference>
<evidence type="ECO:0000256" key="6">
    <source>
        <dbReference type="ARBA" id="ARBA00048539"/>
    </source>
</evidence>
<evidence type="ECO:0000256" key="2">
    <source>
        <dbReference type="ARBA" id="ARBA00022598"/>
    </source>
</evidence>
<dbReference type="EC" id="6.3.4.19" evidence="1"/>
<dbReference type="PANTHER" id="PTHR43033">
    <property type="entry name" value="TRNA(ILE)-LYSIDINE SYNTHASE-RELATED"/>
    <property type="match status" value="1"/>
</dbReference>
<comment type="catalytic activity">
    <reaction evidence="6">
        <text>cytidine(34) in tRNA(Ile2) + L-lysine + ATP = lysidine(34) in tRNA(Ile2) + AMP + diphosphate + H(+)</text>
        <dbReference type="Rhea" id="RHEA:43744"/>
        <dbReference type="Rhea" id="RHEA-COMP:10625"/>
        <dbReference type="Rhea" id="RHEA-COMP:10670"/>
        <dbReference type="ChEBI" id="CHEBI:15378"/>
        <dbReference type="ChEBI" id="CHEBI:30616"/>
        <dbReference type="ChEBI" id="CHEBI:32551"/>
        <dbReference type="ChEBI" id="CHEBI:33019"/>
        <dbReference type="ChEBI" id="CHEBI:82748"/>
        <dbReference type="ChEBI" id="CHEBI:83665"/>
        <dbReference type="ChEBI" id="CHEBI:456215"/>
        <dbReference type="EC" id="6.3.4.19"/>
    </reaction>
</comment>
<dbReference type="SUPFAM" id="SSF52402">
    <property type="entry name" value="Adenine nucleotide alpha hydrolases-like"/>
    <property type="match status" value="1"/>
</dbReference>
<evidence type="ECO:0000256" key="3">
    <source>
        <dbReference type="ARBA" id="ARBA00022694"/>
    </source>
</evidence>
<dbReference type="STRING" id="1447875.A0A2B7XQU4"/>
<dbReference type="InterPro" id="IPR011063">
    <property type="entry name" value="TilS/TtcA_N"/>
</dbReference>
<keyword evidence="5" id="KW-0067">ATP-binding</keyword>
<dbReference type="GO" id="GO:0032267">
    <property type="term" value="F:tRNA(Ile)-lysidine synthase activity"/>
    <property type="evidence" value="ECO:0007669"/>
    <property type="project" value="UniProtKB-EC"/>
</dbReference>
<keyword evidence="4" id="KW-0547">Nucleotide-binding</keyword>
<evidence type="ECO:0000313" key="8">
    <source>
        <dbReference type="EMBL" id="PGH14134.1"/>
    </source>
</evidence>
<organism evidence="8 9">
    <name type="scientific">Helicocarpus griseus UAMH5409</name>
    <dbReference type="NCBI Taxonomy" id="1447875"/>
    <lineage>
        <taxon>Eukaryota</taxon>
        <taxon>Fungi</taxon>
        <taxon>Dikarya</taxon>
        <taxon>Ascomycota</taxon>
        <taxon>Pezizomycotina</taxon>
        <taxon>Eurotiomycetes</taxon>
        <taxon>Eurotiomycetidae</taxon>
        <taxon>Onygenales</taxon>
        <taxon>Ajellomycetaceae</taxon>
        <taxon>Helicocarpus</taxon>
    </lineage>
</organism>
<dbReference type="Gene3D" id="3.40.50.620">
    <property type="entry name" value="HUPs"/>
    <property type="match status" value="1"/>
</dbReference>
<name>A0A2B7XQU4_9EURO</name>
<dbReference type="CDD" id="cd01992">
    <property type="entry name" value="TilS_N"/>
    <property type="match status" value="1"/>
</dbReference>
<evidence type="ECO:0000256" key="1">
    <source>
        <dbReference type="ARBA" id="ARBA00013267"/>
    </source>
</evidence>
<dbReference type="InterPro" id="IPR012795">
    <property type="entry name" value="tRNA_Ile_lys_synt_N"/>
</dbReference>
<dbReference type="Proteomes" id="UP000223968">
    <property type="component" value="Unassembled WGS sequence"/>
</dbReference>
<gene>
    <name evidence="8" type="ORF">AJ79_03251</name>
</gene>
<dbReference type="PANTHER" id="PTHR43033:SF1">
    <property type="entry name" value="TRNA(ILE)-LYSIDINE SYNTHASE-RELATED"/>
    <property type="match status" value="1"/>
</dbReference>
<dbReference type="EMBL" id="PDNB01000038">
    <property type="protein sequence ID" value="PGH14134.1"/>
    <property type="molecule type" value="Genomic_DNA"/>
</dbReference>